<keyword evidence="13" id="KW-1185">Reference proteome</keyword>
<evidence type="ECO:0000256" key="11">
    <source>
        <dbReference type="PIRSR" id="PIRSR017901-50"/>
    </source>
</evidence>
<keyword evidence="4 10" id="KW-0436">Ligase</keyword>
<dbReference type="Gene3D" id="3.30.590.20">
    <property type="match status" value="1"/>
</dbReference>
<organism evidence="12 13">
    <name type="scientific">Maricaulis maris (strain MCS10)</name>
    <name type="common">Caulobacter maris</name>
    <dbReference type="NCBI Taxonomy" id="394221"/>
    <lineage>
        <taxon>Bacteria</taxon>
        <taxon>Pseudomonadati</taxon>
        <taxon>Pseudomonadota</taxon>
        <taxon>Alphaproteobacteria</taxon>
        <taxon>Maricaulales</taxon>
        <taxon>Maricaulaceae</taxon>
        <taxon>Maricaulis</taxon>
    </lineage>
</organism>
<evidence type="ECO:0000256" key="8">
    <source>
        <dbReference type="ARBA" id="ARBA00022946"/>
    </source>
</evidence>
<dbReference type="GO" id="GO:0006750">
    <property type="term" value="P:glutathione biosynthetic process"/>
    <property type="evidence" value="ECO:0007669"/>
    <property type="project" value="UniProtKB-UniRule"/>
</dbReference>
<name>Q0AMG1_MARMM</name>
<dbReference type="NCBIfam" id="TIGR01436">
    <property type="entry name" value="glu_cys_lig_pln"/>
    <property type="match status" value="1"/>
</dbReference>
<dbReference type="OrthoDB" id="9780152at2"/>
<dbReference type="PIRSF" id="PIRSF017901">
    <property type="entry name" value="GCL"/>
    <property type="match status" value="1"/>
</dbReference>
<dbReference type="SUPFAM" id="SSF55931">
    <property type="entry name" value="Glutamine synthetase/guanido kinase"/>
    <property type="match status" value="1"/>
</dbReference>
<dbReference type="PANTHER" id="PTHR34378:SF1">
    <property type="entry name" value="GLUTAMATE--CYSTEINE LIGASE, CHLOROPLASTIC"/>
    <property type="match status" value="1"/>
</dbReference>
<comment type="pathway">
    <text evidence="1">Sulfur metabolism; glutathione biosynthesis; glutathione from L-cysteine and L-glutamate: step 1/2.</text>
</comment>
<evidence type="ECO:0000256" key="9">
    <source>
        <dbReference type="ARBA" id="ARBA00023157"/>
    </source>
</evidence>
<feature type="disulfide bond" evidence="11">
    <location>
        <begin position="115"/>
        <end position="335"/>
    </location>
</feature>
<comment type="catalytic activity">
    <reaction evidence="10">
        <text>L-cysteine + L-glutamate + ATP = gamma-L-glutamyl-L-cysteine + ADP + phosphate + H(+)</text>
        <dbReference type="Rhea" id="RHEA:13285"/>
        <dbReference type="ChEBI" id="CHEBI:15378"/>
        <dbReference type="ChEBI" id="CHEBI:29985"/>
        <dbReference type="ChEBI" id="CHEBI:30616"/>
        <dbReference type="ChEBI" id="CHEBI:35235"/>
        <dbReference type="ChEBI" id="CHEBI:43474"/>
        <dbReference type="ChEBI" id="CHEBI:58173"/>
        <dbReference type="ChEBI" id="CHEBI:456216"/>
        <dbReference type="EC" id="6.3.2.2"/>
    </reaction>
</comment>
<evidence type="ECO:0000313" key="12">
    <source>
        <dbReference type="EMBL" id="ABI66532.1"/>
    </source>
</evidence>
<dbReference type="PANTHER" id="PTHR34378">
    <property type="entry name" value="GLUTAMATE--CYSTEINE LIGASE, CHLOROPLASTIC"/>
    <property type="match status" value="1"/>
</dbReference>
<protein>
    <recommendedName>
        <fullName evidence="10">Glutamate--cysteine ligase</fullName>
        <ecNumber evidence="10">6.3.2.2</ecNumber>
    </recommendedName>
</protein>
<keyword evidence="7 10" id="KW-0067">ATP-binding</keyword>
<comment type="subunit">
    <text evidence="3">Homodimer or monomer when oxidized or reduced, respectively.</text>
</comment>
<dbReference type="InterPro" id="IPR035434">
    <property type="entry name" value="GCL_bact_plant"/>
</dbReference>
<sequence length="457" mass="50850">MSGTYNPGGEGAPIESLDQLTAYFAAGEKPDTAFRIGTEHEKFGFALGDHTPLPFRAEGPSVEKMLSGLERFGWQPVREGGELIALKRDGASITLEPGGQFELSGAPLETIHQTCAEVNSHLREVREVADEIGAGFLGLGFSPKWSLEETPMMPKARYGLMKAYMPKVGTMGHQMMFRSCTVQTNLDFSTEADMAKKFRVSLALQPLATALFANSPFKDGGLHGFLSYRAHVWTDTDNNRTGMLPFVFDEGFGYEQYRDWALDVPMYFVKRKGEYLDATGKSFRDFLDGRLDVVPGEKPVLSDWEDHLSTVFPEVRLKTFLEMRGADSGPWNTLCALPAFWVGLLYDNTALDAAWDLVKDWTEAERDALRIGAAKTGLHTPFRDGTLQDIAREALAIARSGLRARARQNGHGESETLFLDDLDEIVRTGRTRAEDLIDRFKGEWDGSIEPVFTECAY</sequence>
<evidence type="ECO:0000256" key="5">
    <source>
        <dbReference type="ARBA" id="ARBA00022684"/>
    </source>
</evidence>
<dbReference type="AlphaFoldDB" id="Q0AMG1"/>
<dbReference type="GO" id="GO:0004357">
    <property type="term" value="F:glutamate-cysteine ligase activity"/>
    <property type="evidence" value="ECO:0007669"/>
    <property type="project" value="UniProtKB-UniRule"/>
</dbReference>
<keyword evidence="6 10" id="KW-0547">Nucleotide-binding</keyword>
<dbReference type="EC" id="6.3.2.2" evidence="10"/>
<evidence type="ECO:0000256" key="4">
    <source>
        <dbReference type="ARBA" id="ARBA00022598"/>
    </source>
</evidence>
<dbReference type="Proteomes" id="UP000001964">
    <property type="component" value="Chromosome"/>
</dbReference>
<dbReference type="HOGENOM" id="CLU_026610_1_0_5"/>
<proteinExistence type="inferred from homology"/>
<keyword evidence="8" id="KW-0809">Transit peptide</keyword>
<dbReference type="STRING" id="394221.Mmar10_2240"/>
<dbReference type="Pfam" id="PF04107">
    <property type="entry name" value="GCS2"/>
    <property type="match status" value="1"/>
</dbReference>
<evidence type="ECO:0000256" key="1">
    <source>
        <dbReference type="ARBA" id="ARBA00005006"/>
    </source>
</evidence>
<keyword evidence="5" id="KW-0317">Glutathione biosynthesis</keyword>
<comment type="similarity">
    <text evidence="2">Belongs to the carboxylate-amine ligase family. Glutamate--cysteine ligase type 2 subfamily.</text>
</comment>
<evidence type="ECO:0000256" key="6">
    <source>
        <dbReference type="ARBA" id="ARBA00022741"/>
    </source>
</evidence>
<comment type="similarity">
    <text evidence="10">Belongs to the glutamate--cysteine ligase type 2 family. EgtA subfamily.</text>
</comment>
<evidence type="ECO:0000313" key="13">
    <source>
        <dbReference type="Proteomes" id="UP000001964"/>
    </source>
</evidence>
<gene>
    <name evidence="12" type="ordered locus">Mmar10_2240</name>
</gene>
<dbReference type="eggNOG" id="COG3572">
    <property type="taxonomic scope" value="Bacteria"/>
</dbReference>
<dbReference type="InterPro" id="IPR011556">
    <property type="entry name" value="Glut_cys_lig_pln_type"/>
</dbReference>
<evidence type="ECO:0000256" key="7">
    <source>
        <dbReference type="ARBA" id="ARBA00022840"/>
    </source>
</evidence>
<dbReference type="GO" id="GO:0005524">
    <property type="term" value="F:ATP binding"/>
    <property type="evidence" value="ECO:0007669"/>
    <property type="project" value="UniProtKB-UniRule"/>
</dbReference>
<evidence type="ECO:0000256" key="3">
    <source>
        <dbReference type="ARBA" id="ARBA00011153"/>
    </source>
</evidence>
<dbReference type="RefSeq" id="WP_011644177.1">
    <property type="nucleotide sequence ID" value="NC_008347.1"/>
</dbReference>
<evidence type="ECO:0000256" key="2">
    <source>
        <dbReference type="ARBA" id="ARBA00010253"/>
    </source>
</evidence>
<dbReference type="InterPro" id="IPR006336">
    <property type="entry name" value="GCS2"/>
</dbReference>
<reference evidence="12 13" key="1">
    <citation type="submission" date="2006-08" db="EMBL/GenBank/DDBJ databases">
        <title>Complete sequence of Maricaulis maris MCS10.</title>
        <authorList>
            <consortium name="US DOE Joint Genome Institute"/>
            <person name="Copeland A."/>
            <person name="Lucas S."/>
            <person name="Lapidus A."/>
            <person name="Barry K."/>
            <person name="Detter J.C."/>
            <person name="Glavina del Rio T."/>
            <person name="Hammon N."/>
            <person name="Israni S."/>
            <person name="Dalin E."/>
            <person name="Tice H."/>
            <person name="Pitluck S."/>
            <person name="Saunders E."/>
            <person name="Brettin T."/>
            <person name="Bruce D."/>
            <person name="Han C."/>
            <person name="Tapia R."/>
            <person name="Gilna P."/>
            <person name="Schmutz J."/>
            <person name="Larimer F."/>
            <person name="Land M."/>
            <person name="Hauser L."/>
            <person name="Kyrpides N."/>
            <person name="Mikhailova N."/>
            <person name="Viollier P."/>
            <person name="Stephens C."/>
            <person name="Richardson P."/>
        </authorList>
    </citation>
    <scope>NUCLEOTIDE SEQUENCE [LARGE SCALE GENOMIC DNA]</scope>
    <source>
        <strain evidence="12 13">MCS10</strain>
    </source>
</reference>
<evidence type="ECO:0000256" key="10">
    <source>
        <dbReference type="PIRNR" id="PIRNR017901"/>
    </source>
</evidence>
<accession>Q0AMG1</accession>
<dbReference type="InterPro" id="IPR014746">
    <property type="entry name" value="Gln_synth/guanido_kin_cat_dom"/>
</dbReference>
<keyword evidence="9 11" id="KW-1015">Disulfide bond</keyword>
<dbReference type="EMBL" id="CP000449">
    <property type="protein sequence ID" value="ABI66532.1"/>
    <property type="molecule type" value="Genomic_DNA"/>
</dbReference>
<dbReference type="KEGG" id="mmr:Mmar10_2240"/>
<comment type="function">
    <text evidence="10">Catalyzes the synthesis of gamma-glutamylcysteine (gamma-GC).</text>
</comment>